<dbReference type="Gene3D" id="3.40.50.720">
    <property type="entry name" value="NAD(P)-binding Rossmann-like Domain"/>
    <property type="match status" value="1"/>
</dbReference>
<dbReference type="InterPro" id="IPR023401">
    <property type="entry name" value="ODC_N"/>
</dbReference>
<sequence>MGTLTYLSDDDLQALGIGPADIADAIERALIDKAEGRLHTAPKAAILPGGGRYVMSTLAVGGGLTVVKTVTVSPDNAAHGLPSINGAIQAYDAETGLLKAVLDANWITAVRTAGLSSVAARRLADPASESIAFVGTGVQAQSHLDAFAALFPLSRVVAYGRGGESQTRLLEKARAMGLDAEAESDPNAAIAAADIVVTSVPLDYEIEPFLDAGSLRPRTFAAITDLTIPWHDKSLSAFGTLVVDDLEQERSAPRPMVPAETIAGDLTDLVAGRIATPEDDAPRAFAFRGISLGDYAVTRLALERAGHA</sequence>
<evidence type="ECO:0000313" key="1">
    <source>
        <dbReference type="EMBL" id="MXQ09632.1"/>
    </source>
</evidence>
<accession>A0A7C9MGL7</accession>
<reference evidence="1 2" key="2">
    <citation type="submission" date="2020-03" db="EMBL/GenBank/DDBJ databases">
        <title>Kangsaoukella pontilimi gen. nov., sp. nov., a new member of the family Rhodobacteraceae isolated from a tidal mudflat.</title>
        <authorList>
            <person name="Kim I.S."/>
        </authorList>
    </citation>
    <scope>NUCLEOTIDE SEQUENCE [LARGE SCALE GENOMIC DNA]</scope>
    <source>
        <strain evidence="1 2">GH1-50</strain>
    </source>
</reference>
<comment type="caution">
    <text evidence="1">The sequence shown here is derived from an EMBL/GenBank/DDBJ whole genome shotgun (WGS) entry which is preliminary data.</text>
</comment>
<organism evidence="1 2">
    <name type="scientific">Kangsaoukella pontilimi</name>
    <dbReference type="NCBI Taxonomy" id="2691042"/>
    <lineage>
        <taxon>Bacteria</taxon>
        <taxon>Pseudomonadati</taxon>
        <taxon>Pseudomonadota</taxon>
        <taxon>Alphaproteobacteria</taxon>
        <taxon>Rhodobacterales</taxon>
        <taxon>Paracoccaceae</taxon>
        <taxon>Kangsaoukella</taxon>
    </lineage>
</organism>
<dbReference type="EMBL" id="WUPT01000004">
    <property type="protein sequence ID" value="MXQ09632.1"/>
    <property type="molecule type" value="Genomic_DNA"/>
</dbReference>
<dbReference type="RefSeq" id="WP_160765560.1">
    <property type="nucleotide sequence ID" value="NZ_WUPT01000004.1"/>
</dbReference>
<dbReference type="Pfam" id="PF02423">
    <property type="entry name" value="OCD_Mu_crystall"/>
    <property type="match status" value="1"/>
</dbReference>
<dbReference type="Proteomes" id="UP000480350">
    <property type="component" value="Unassembled WGS sequence"/>
</dbReference>
<dbReference type="SUPFAM" id="SSF51735">
    <property type="entry name" value="NAD(P)-binding Rossmann-fold domains"/>
    <property type="match status" value="1"/>
</dbReference>
<proteinExistence type="predicted"/>
<dbReference type="Gene3D" id="3.30.1780.10">
    <property type="entry name" value="ornithine cyclodeaminase, domain 1"/>
    <property type="match status" value="1"/>
</dbReference>
<keyword evidence="2" id="KW-1185">Reference proteome</keyword>
<dbReference type="PANTHER" id="PTHR13812">
    <property type="entry name" value="KETIMINE REDUCTASE MU-CRYSTALLIN"/>
    <property type="match status" value="1"/>
</dbReference>
<reference evidence="1 2" key="1">
    <citation type="submission" date="2019-12" db="EMBL/GenBank/DDBJ databases">
        <authorList>
            <person name="Lee S.D."/>
        </authorList>
    </citation>
    <scope>NUCLEOTIDE SEQUENCE [LARGE SCALE GENOMIC DNA]</scope>
    <source>
        <strain evidence="1 2">GH1-50</strain>
    </source>
</reference>
<dbReference type="PIRSF" id="PIRSF001439">
    <property type="entry name" value="CryM"/>
    <property type="match status" value="1"/>
</dbReference>
<dbReference type="PANTHER" id="PTHR13812:SF19">
    <property type="entry name" value="KETIMINE REDUCTASE MU-CRYSTALLIN"/>
    <property type="match status" value="1"/>
</dbReference>
<dbReference type="InterPro" id="IPR036291">
    <property type="entry name" value="NAD(P)-bd_dom_sf"/>
</dbReference>
<evidence type="ECO:0000313" key="2">
    <source>
        <dbReference type="Proteomes" id="UP000480350"/>
    </source>
</evidence>
<dbReference type="GO" id="GO:0005737">
    <property type="term" value="C:cytoplasm"/>
    <property type="evidence" value="ECO:0007669"/>
    <property type="project" value="TreeGrafter"/>
</dbReference>
<dbReference type="AlphaFoldDB" id="A0A7C9MGL7"/>
<protein>
    <submittedName>
        <fullName evidence="1">Ornithine cyclodeaminase family protein</fullName>
    </submittedName>
</protein>
<gene>
    <name evidence="1" type="ORF">GQ651_17440</name>
</gene>
<name>A0A7C9MGL7_9RHOB</name>
<dbReference type="InterPro" id="IPR003462">
    <property type="entry name" value="ODC_Mu_crystall"/>
</dbReference>